<protein>
    <submittedName>
        <fullName evidence="1">Uncharacterized protein</fullName>
    </submittedName>
</protein>
<gene>
    <name evidence="1" type="ORF">BHV66_05080</name>
</gene>
<organism evidence="1 2">
    <name type="scientific">Alistipes putredinis</name>
    <dbReference type="NCBI Taxonomy" id="28117"/>
    <lineage>
        <taxon>Bacteria</taxon>
        <taxon>Pseudomonadati</taxon>
        <taxon>Bacteroidota</taxon>
        <taxon>Bacteroidia</taxon>
        <taxon>Bacteroidales</taxon>
        <taxon>Rikenellaceae</taxon>
        <taxon>Alistipes</taxon>
    </lineage>
</organism>
<dbReference type="EMBL" id="MNQH01000025">
    <property type="protein sequence ID" value="OKY94717.1"/>
    <property type="molecule type" value="Genomic_DNA"/>
</dbReference>
<accession>A0A1Q6F792</accession>
<reference evidence="1 2" key="1">
    <citation type="journal article" date="2016" name="Nat. Biotechnol.">
        <title>Measurement of bacterial replication rates in microbial communities.</title>
        <authorList>
            <person name="Brown C.T."/>
            <person name="Olm M.R."/>
            <person name="Thomas B.C."/>
            <person name="Banfield J.F."/>
        </authorList>
    </citation>
    <scope>NUCLEOTIDE SEQUENCE [LARGE SCALE GENOMIC DNA]</scope>
    <source>
        <strain evidence="1">CAG:67_53_122</strain>
    </source>
</reference>
<dbReference type="STRING" id="28117.BHV66_05080"/>
<name>A0A1Q6F792_9BACT</name>
<dbReference type="RefSeq" id="WP_278339225.1">
    <property type="nucleotide sequence ID" value="NZ_BAAFLA010000012.1"/>
</dbReference>
<comment type="caution">
    <text evidence="1">The sequence shown here is derived from an EMBL/GenBank/DDBJ whole genome shotgun (WGS) entry which is preliminary data.</text>
</comment>
<dbReference type="Proteomes" id="UP000187417">
    <property type="component" value="Unassembled WGS sequence"/>
</dbReference>
<evidence type="ECO:0000313" key="2">
    <source>
        <dbReference type="Proteomes" id="UP000187417"/>
    </source>
</evidence>
<evidence type="ECO:0000313" key="1">
    <source>
        <dbReference type="EMBL" id="OKY94717.1"/>
    </source>
</evidence>
<proteinExistence type="predicted"/>
<sequence length="133" mass="15072">MEDYILREIDKIGKLIEALLQKAGILRRSGAGEAVCETAWTELAEALDLDIDTLLAREDFIGVLTREYGFSDENLEKFAELLFDFAAASPDRDATVRLACGITAIYRYLDEKKALVSLNRYYILKELENMTAR</sequence>
<dbReference type="AlphaFoldDB" id="A0A1Q6F792"/>